<dbReference type="InterPro" id="IPR051401">
    <property type="entry name" value="GtrA_CellWall_Glycosyl"/>
</dbReference>
<dbReference type="InterPro" id="IPR007267">
    <property type="entry name" value="GtrA_DPMS_TM"/>
</dbReference>
<dbReference type="GO" id="GO:0005886">
    <property type="term" value="C:plasma membrane"/>
    <property type="evidence" value="ECO:0007669"/>
    <property type="project" value="TreeGrafter"/>
</dbReference>
<feature type="transmembrane region" description="Helical" evidence="6">
    <location>
        <begin position="50"/>
        <end position="81"/>
    </location>
</feature>
<gene>
    <name evidence="8" type="ORF">TR69_WS6001001448</name>
</gene>
<proteinExistence type="inferred from homology"/>
<comment type="caution">
    <text evidence="8">The sequence shown here is derived from an EMBL/GenBank/DDBJ whole genome shotgun (WGS) entry which is preliminary data.</text>
</comment>
<keyword evidence="3 6" id="KW-0812">Transmembrane</keyword>
<dbReference type="PANTHER" id="PTHR38459">
    <property type="entry name" value="PROPHAGE BACTOPRENOL-LINKED GLUCOSE TRANSLOCASE HOMOLOG"/>
    <property type="match status" value="1"/>
</dbReference>
<evidence type="ECO:0000256" key="4">
    <source>
        <dbReference type="ARBA" id="ARBA00022989"/>
    </source>
</evidence>
<feature type="transmembrane region" description="Helical" evidence="6">
    <location>
        <begin position="132"/>
        <end position="150"/>
    </location>
</feature>
<evidence type="ECO:0000256" key="6">
    <source>
        <dbReference type="SAM" id="Phobius"/>
    </source>
</evidence>
<evidence type="ECO:0000256" key="2">
    <source>
        <dbReference type="ARBA" id="ARBA00009399"/>
    </source>
</evidence>
<keyword evidence="5 6" id="KW-0472">Membrane</keyword>
<name>A0A136LW34_9BACT</name>
<comment type="subcellular location">
    <subcellularLocation>
        <location evidence="1">Membrane</location>
        <topology evidence="1">Multi-pass membrane protein</topology>
    </subcellularLocation>
</comment>
<dbReference type="GO" id="GO:0000271">
    <property type="term" value="P:polysaccharide biosynthetic process"/>
    <property type="evidence" value="ECO:0007669"/>
    <property type="project" value="InterPro"/>
</dbReference>
<organism evidence="8 9">
    <name type="scientific">candidate division WS6 bacterium OLB20</name>
    <dbReference type="NCBI Taxonomy" id="1617426"/>
    <lineage>
        <taxon>Bacteria</taxon>
        <taxon>Candidatus Dojkabacteria</taxon>
    </lineage>
</organism>
<feature type="transmembrane region" description="Helical" evidence="6">
    <location>
        <begin position="20"/>
        <end position="38"/>
    </location>
</feature>
<evidence type="ECO:0000259" key="7">
    <source>
        <dbReference type="Pfam" id="PF04138"/>
    </source>
</evidence>
<accession>A0A136LW34</accession>
<evidence type="ECO:0000256" key="3">
    <source>
        <dbReference type="ARBA" id="ARBA00022692"/>
    </source>
</evidence>
<evidence type="ECO:0000313" key="9">
    <source>
        <dbReference type="Proteomes" id="UP000070457"/>
    </source>
</evidence>
<dbReference type="AlphaFoldDB" id="A0A136LW34"/>
<dbReference type="STRING" id="1617426.TR69_WS6001001448"/>
<comment type="similarity">
    <text evidence="2">Belongs to the GtrA family.</text>
</comment>
<feature type="domain" description="GtrA/DPMS transmembrane" evidence="7">
    <location>
        <begin position="19"/>
        <end position="155"/>
    </location>
</feature>
<evidence type="ECO:0000313" key="8">
    <source>
        <dbReference type="EMBL" id="KXK25842.1"/>
    </source>
</evidence>
<keyword evidence="4 6" id="KW-1133">Transmembrane helix</keyword>
<dbReference type="PANTHER" id="PTHR38459:SF1">
    <property type="entry name" value="PROPHAGE BACTOPRENOL-LINKED GLUCOSE TRANSLOCASE HOMOLOG"/>
    <property type="match status" value="1"/>
</dbReference>
<feature type="transmembrane region" description="Helical" evidence="6">
    <location>
        <begin position="102"/>
        <end position="120"/>
    </location>
</feature>
<dbReference type="Proteomes" id="UP000070457">
    <property type="component" value="Unassembled WGS sequence"/>
</dbReference>
<reference evidence="8 9" key="1">
    <citation type="submission" date="2015-02" db="EMBL/GenBank/DDBJ databases">
        <title>Improved understanding of the partial-nitritation anammox process through 23 genomes representing the majority of the microbial community.</title>
        <authorList>
            <person name="Speth D.R."/>
            <person name="In T Zandt M."/>
            <person name="Guerrero Cruz S."/>
            <person name="Jetten M.S."/>
            <person name="Dutilh B.E."/>
        </authorList>
    </citation>
    <scope>NUCLEOTIDE SEQUENCE [LARGE SCALE GENOMIC DNA]</scope>
    <source>
        <strain evidence="8">OLB20</strain>
    </source>
</reference>
<protein>
    <submittedName>
        <fullName evidence="8">GtrA-like protein</fullName>
    </submittedName>
</protein>
<evidence type="ECO:0000256" key="5">
    <source>
        <dbReference type="ARBA" id="ARBA00023136"/>
    </source>
</evidence>
<dbReference type="EMBL" id="JYNZ01000006">
    <property type="protein sequence ID" value="KXK25842.1"/>
    <property type="molecule type" value="Genomic_DNA"/>
</dbReference>
<evidence type="ECO:0000256" key="1">
    <source>
        <dbReference type="ARBA" id="ARBA00004141"/>
    </source>
</evidence>
<sequence length="172" mass="19486">MKKRIKATARQILMRSYFRYLLVGVTSFAIDFLLYNFLLNFFRSQPTPDWAFAVGTAVSLSPEAVLVLASNVISLLTSLSFNFTASNYWTFKAGGGRKRSKLMKYAAISAFNFLFNNLILSVQVEHLRINPVVAKIIVTGLQTIWTFLIYKVWVFKVADDDAELSDSEIAYS</sequence>
<dbReference type="Pfam" id="PF04138">
    <property type="entry name" value="GtrA_DPMS_TM"/>
    <property type="match status" value="1"/>
</dbReference>